<sequence>MEDGMTFFEQELKKLFADDTAFMDKRFIGNACYGRLDNNIRIKIRFTTCGVADQYEALKVTLLNRNEGEIDSMMLHFHDLWGIKKTGNPNFGEGISPHIWRYREKTEWYVYQPNKDDYQKLADAVRAYVETFQEPIQGQQMC</sequence>
<proteinExistence type="predicted"/>
<organism evidence="1 2">
    <name type="scientific">Enterocloster bolteae (strain ATCC BAA-613 / DSM 15670 / CCUG 46953 / JCM 12243 / WAL 16351)</name>
    <name type="common">Clostridium bolteae</name>
    <dbReference type="NCBI Taxonomy" id="411902"/>
    <lineage>
        <taxon>Bacteria</taxon>
        <taxon>Bacillati</taxon>
        <taxon>Bacillota</taxon>
        <taxon>Clostridia</taxon>
        <taxon>Lachnospirales</taxon>
        <taxon>Lachnospiraceae</taxon>
        <taxon>Enterocloster</taxon>
    </lineage>
</organism>
<dbReference type="AlphaFoldDB" id="A8S3V4"/>
<dbReference type="Proteomes" id="UP000005396">
    <property type="component" value="Unassembled WGS sequence"/>
</dbReference>
<dbReference type="HOGENOM" id="CLU_1812448_0_0_9"/>
<evidence type="ECO:0000313" key="1">
    <source>
        <dbReference type="EMBL" id="EDP13102.1"/>
    </source>
</evidence>
<dbReference type="PaxDb" id="411902-CLOBOL_06734"/>
<name>A8S3V4_ENTBW</name>
<comment type="caution">
    <text evidence="1">The sequence shown here is derived from an EMBL/GenBank/DDBJ whole genome shotgun (WGS) entry which is preliminary data.</text>
</comment>
<accession>A8S3V4</accession>
<gene>
    <name evidence="1" type="ORF">CLOBOL_06734</name>
</gene>
<evidence type="ECO:0008006" key="3">
    <source>
        <dbReference type="Google" id="ProtNLM"/>
    </source>
</evidence>
<dbReference type="eggNOG" id="ENOG502ZB7S">
    <property type="taxonomic scope" value="Bacteria"/>
</dbReference>
<evidence type="ECO:0000313" key="2">
    <source>
        <dbReference type="Proteomes" id="UP000005396"/>
    </source>
</evidence>
<reference evidence="1 2" key="2">
    <citation type="submission" date="2007-09" db="EMBL/GenBank/DDBJ databases">
        <title>Draft genome sequence of Clostridium bolteae (ATCC BAA-613).</title>
        <authorList>
            <person name="Sudarsanam P."/>
            <person name="Ley R."/>
            <person name="Guruge J."/>
            <person name="Turnbaugh P.J."/>
            <person name="Mahowald M."/>
            <person name="Liep D."/>
            <person name="Gordon J."/>
        </authorList>
    </citation>
    <scope>NUCLEOTIDE SEQUENCE [LARGE SCALE GENOMIC DNA]</scope>
    <source>
        <strain evidence="2">ATCC BAA-613 / DSM 15670 / CCUG 46953 / JCM 12243 / WAL 16351</strain>
    </source>
</reference>
<dbReference type="EMBL" id="ABCC02000057">
    <property type="protein sequence ID" value="EDP13102.1"/>
    <property type="molecule type" value="Genomic_DNA"/>
</dbReference>
<reference evidence="1 2" key="1">
    <citation type="submission" date="2007-08" db="EMBL/GenBank/DDBJ databases">
        <authorList>
            <person name="Fulton L."/>
            <person name="Clifton S."/>
            <person name="Fulton B."/>
            <person name="Xu J."/>
            <person name="Minx P."/>
            <person name="Pepin K.H."/>
            <person name="Johnson M."/>
            <person name="Thiruvilangam P."/>
            <person name="Bhonagiri V."/>
            <person name="Nash W.E."/>
            <person name="Mardis E.R."/>
            <person name="Wilson R.K."/>
        </authorList>
    </citation>
    <scope>NUCLEOTIDE SEQUENCE [LARGE SCALE GENOMIC DNA]</scope>
    <source>
        <strain evidence="2">ATCC BAA-613 / DSM 15670 / CCUG 46953 / JCM 12243 / WAL 16351</strain>
    </source>
</reference>
<protein>
    <recommendedName>
        <fullName evidence="3">DUF4304 domain-containing protein</fullName>
    </recommendedName>
</protein>